<dbReference type="PANTHER" id="PTHR38695:SF1">
    <property type="entry name" value="AMINO ACID PERMEASE_ SLC12A DOMAIN-CONTAINING PROTEIN"/>
    <property type="match status" value="1"/>
</dbReference>
<gene>
    <name evidence="1" type="ORF">L249_3466</name>
</gene>
<dbReference type="OrthoDB" id="9987011at2759"/>
<sequence length="192" mass="21477">MSAAVAPSHLRAVALSSYDATEPPSDIQHRPLSITLDGPTIIALALSLVLLIHFLGCHPTEILVSLTTIFLLVRNDYRNFVSLGPGGHPSTFRGYLRVSWLRLWAIRDPFTAPSPDPTRVLRRGILASRPLPYRPSPRPRVFCRCPCRRISSWSMPLEVDELELHVTYRIIEAAIWCILAEHVELGPSLNQA</sequence>
<keyword evidence="2" id="KW-1185">Reference proteome</keyword>
<dbReference type="EMBL" id="LKCN02000002">
    <property type="protein sequence ID" value="RCI15429.1"/>
    <property type="molecule type" value="Genomic_DNA"/>
</dbReference>
<evidence type="ECO:0000313" key="1">
    <source>
        <dbReference type="EMBL" id="RCI15429.1"/>
    </source>
</evidence>
<dbReference type="STRING" id="1330021.A0A367LLZ5"/>
<dbReference type="AlphaFoldDB" id="A0A367LLZ5"/>
<proteinExistence type="predicted"/>
<name>A0A367LLZ5_9HYPO</name>
<reference evidence="1 2" key="1">
    <citation type="journal article" date="2015" name="BMC Genomics">
        <title>Insights from the genome of Ophiocordyceps polyrhachis-furcata to pathogenicity and host specificity in insect fungi.</title>
        <authorList>
            <person name="Wichadakul D."/>
            <person name="Kobmoo N."/>
            <person name="Ingsriswang S."/>
            <person name="Tangphatsornruang S."/>
            <person name="Chantasingh D."/>
            <person name="Luangsa-ard J.J."/>
            <person name="Eurwilaichitr L."/>
        </authorList>
    </citation>
    <scope>NUCLEOTIDE SEQUENCE [LARGE SCALE GENOMIC DNA]</scope>
    <source>
        <strain evidence="1 2">BCC 54312</strain>
    </source>
</reference>
<dbReference type="PANTHER" id="PTHR38695">
    <property type="entry name" value="AMINO ACID PERMEASE_ SLC12A DOMAIN-CONTAINING PROTEIN"/>
    <property type="match status" value="1"/>
</dbReference>
<organism evidence="1 2">
    <name type="scientific">Ophiocordyceps polyrhachis-furcata BCC 54312</name>
    <dbReference type="NCBI Taxonomy" id="1330021"/>
    <lineage>
        <taxon>Eukaryota</taxon>
        <taxon>Fungi</taxon>
        <taxon>Dikarya</taxon>
        <taxon>Ascomycota</taxon>
        <taxon>Pezizomycotina</taxon>
        <taxon>Sordariomycetes</taxon>
        <taxon>Hypocreomycetidae</taxon>
        <taxon>Hypocreales</taxon>
        <taxon>Ophiocordycipitaceae</taxon>
        <taxon>Ophiocordyceps</taxon>
    </lineage>
</organism>
<dbReference type="Proteomes" id="UP000253664">
    <property type="component" value="Unassembled WGS sequence"/>
</dbReference>
<comment type="caution">
    <text evidence="1">The sequence shown here is derived from an EMBL/GenBank/DDBJ whole genome shotgun (WGS) entry which is preliminary data.</text>
</comment>
<protein>
    <submittedName>
        <fullName evidence="1">Uncharacterized protein</fullName>
    </submittedName>
</protein>
<dbReference type="InterPro" id="IPR048273">
    <property type="entry name" value="Luciferase"/>
</dbReference>
<accession>A0A367LLZ5</accession>
<evidence type="ECO:0000313" key="2">
    <source>
        <dbReference type="Proteomes" id="UP000253664"/>
    </source>
</evidence>